<comment type="caution">
    <text evidence="7">The sequence shown here is derived from an EMBL/GenBank/DDBJ whole genome shotgun (WGS) entry which is preliminary data.</text>
</comment>
<keyword evidence="4" id="KW-0833">Ubl conjugation pathway</keyword>
<comment type="catalytic activity">
    <reaction evidence="1">
        <text>Thiol-dependent hydrolysis of ester, thioester, amide, peptide and isopeptide bonds formed by the C-terminal Gly of ubiquitin (a 76-residue protein attached to proteins as an intracellular targeting signal).</text>
        <dbReference type="EC" id="3.4.19.12"/>
    </reaction>
</comment>
<reference evidence="7 8" key="1">
    <citation type="submission" date="2016-02" db="EMBL/GenBank/DDBJ databases">
        <title>Genome analysis of coral dinoflagellate symbionts highlights evolutionary adaptations to a symbiotic lifestyle.</title>
        <authorList>
            <person name="Aranda M."/>
            <person name="Li Y."/>
            <person name="Liew Y.J."/>
            <person name="Baumgarten S."/>
            <person name="Simakov O."/>
            <person name="Wilson M."/>
            <person name="Piel J."/>
            <person name="Ashoor H."/>
            <person name="Bougouffa S."/>
            <person name="Bajic V.B."/>
            <person name="Ryu T."/>
            <person name="Ravasi T."/>
            <person name="Bayer T."/>
            <person name="Micklem G."/>
            <person name="Kim H."/>
            <person name="Bhak J."/>
            <person name="Lajeunesse T.C."/>
            <person name="Voolstra C.R."/>
        </authorList>
    </citation>
    <scope>NUCLEOTIDE SEQUENCE [LARGE SCALE GENOMIC DNA]</scope>
    <source>
        <strain evidence="7 8">CCMP2467</strain>
    </source>
</reference>
<dbReference type="InterPro" id="IPR006155">
    <property type="entry name" value="Josephin"/>
</dbReference>
<proteinExistence type="predicted"/>
<dbReference type="AlphaFoldDB" id="A0A1Q9CT89"/>
<evidence type="ECO:0000256" key="1">
    <source>
        <dbReference type="ARBA" id="ARBA00000707"/>
    </source>
</evidence>
<dbReference type="Proteomes" id="UP000186817">
    <property type="component" value="Unassembled WGS sequence"/>
</dbReference>
<dbReference type="GO" id="GO:0016579">
    <property type="term" value="P:protein deubiquitination"/>
    <property type="evidence" value="ECO:0007669"/>
    <property type="project" value="InterPro"/>
</dbReference>
<evidence type="ECO:0000259" key="6">
    <source>
        <dbReference type="Pfam" id="PF02099"/>
    </source>
</evidence>
<organism evidence="7 8">
    <name type="scientific">Symbiodinium microadriaticum</name>
    <name type="common">Dinoflagellate</name>
    <name type="synonym">Zooxanthella microadriatica</name>
    <dbReference type="NCBI Taxonomy" id="2951"/>
    <lineage>
        <taxon>Eukaryota</taxon>
        <taxon>Sar</taxon>
        <taxon>Alveolata</taxon>
        <taxon>Dinophyceae</taxon>
        <taxon>Suessiales</taxon>
        <taxon>Symbiodiniaceae</taxon>
        <taxon>Symbiodinium</taxon>
    </lineage>
</organism>
<keyword evidence="5" id="KW-0378">Hydrolase</keyword>
<evidence type="ECO:0000256" key="3">
    <source>
        <dbReference type="ARBA" id="ARBA00022670"/>
    </source>
</evidence>
<name>A0A1Q9CT89_SYMMI</name>
<accession>A0A1Q9CT89</accession>
<keyword evidence="8" id="KW-1185">Reference proteome</keyword>
<dbReference type="GO" id="GO:0006508">
    <property type="term" value="P:proteolysis"/>
    <property type="evidence" value="ECO:0007669"/>
    <property type="project" value="UniProtKB-KW"/>
</dbReference>
<dbReference type="EMBL" id="LSRX01000933">
    <property type="protein sequence ID" value="OLP86144.1"/>
    <property type="molecule type" value="Genomic_DNA"/>
</dbReference>
<evidence type="ECO:0000313" key="8">
    <source>
        <dbReference type="Proteomes" id="UP000186817"/>
    </source>
</evidence>
<evidence type="ECO:0000256" key="4">
    <source>
        <dbReference type="ARBA" id="ARBA00022786"/>
    </source>
</evidence>
<feature type="domain" description="Josephin" evidence="6">
    <location>
        <begin position="54"/>
        <end position="189"/>
    </location>
</feature>
<evidence type="ECO:0000313" key="7">
    <source>
        <dbReference type="EMBL" id="OLP86144.1"/>
    </source>
</evidence>
<dbReference type="Gene3D" id="3.90.70.40">
    <property type="match status" value="1"/>
</dbReference>
<sequence length="279" mass="31109">MSGYHSGSWSQVDMQRALQESMETSSLRLGTPLTTQTLREMGIYFEWQDPGSDTCGQNALNNLCQRPMFSIEELQQAEASHSQATEGGSFAQIPSLNEVPSGFFDVEALKIAAAAKDLEIVDVEPVPEYRSSRCFAFAEASQGSLDGSFLLGFLVYDRQPGQMHYYALRRHHNLPGMWLKLDSQLPTTAETARNALLRDAEIWEIYTQSKALFSSWLLRWYPVVFRPGAVREVSKVMERRGYGISAARAKRVLMESGWLVSAAALAGVLGMGALWPEQE</sequence>
<dbReference type="Pfam" id="PF02099">
    <property type="entry name" value="Josephin"/>
    <property type="match status" value="1"/>
</dbReference>
<gene>
    <name evidence="7" type="ORF">AK812_SmicGene32783</name>
</gene>
<keyword evidence="3" id="KW-0645">Protease</keyword>
<dbReference type="EC" id="3.4.19.12" evidence="2"/>
<evidence type="ECO:0000256" key="5">
    <source>
        <dbReference type="ARBA" id="ARBA00022801"/>
    </source>
</evidence>
<evidence type="ECO:0000256" key="2">
    <source>
        <dbReference type="ARBA" id="ARBA00012759"/>
    </source>
</evidence>
<dbReference type="OrthoDB" id="422700at2759"/>
<dbReference type="GO" id="GO:0004843">
    <property type="term" value="F:cysteine-type deubiquitinase activity"/>
    <property type="evidence" value="ECO:0007669"/>
    <property type="project" value="UniProtKB-EC"/>
</dbReference>
<protein>
    <recommendedName>
        <fullName evidence="2">ubiquitinyl hydrolase 1</fullName>
        <ecNumber evidence="2">3.4.19.12</ecNumber>
    </recommendedName>
</protein>